<comment type="caution">
    <text evidence="8">The sequence shown here is derived from an EMBL/GenBank/DDBJ whole genome shotgun (WGS) entry which is preliminary data.</text>
</comment>
<dbReference type="Proteomes" id="UP000811246">
    <property type="component" value="Chromosome 7"/>
</dbReference>
<dbReference type="Pfam" id="PF00533">
    <property type="entry name" value="BRCT"/>
    <property type="match status" value="1"/>
</dbReference>
<feature type="compositionally biased region" description="Polar residues" evidence="5">
    <location>
        <begin position="545"/>
        <end position="557"/>
    </location>
</feature>
<evidence type="ECO:0000259" key="6">
    <source>
        <dbReference type="PROSITE" id="PS50016"/>
    </source>
</evidence>
<feature type="compositionally biased region" description="Basic and acidic residues" evidence="5">
    <location>
        <begin position="742"/>
        <end position="756"/>
    </location>
</feature>
<dbReference type="InterPro" id="IPR019787">
    <property type="entry name" value="Znf_PHD-finger"/>
</dbReference>
<dbReference type="PANTHER" id="PTHR47181:SF2">
    <property type="entry name" value="BRCA1 C TERMINUS DOMAIN CONTAINING PROTEIN, EXPRESSED"/>
    <property type="match status" value="1"/>
</dbReference>
<gene>
    <name evidence="8" type="ORF">I3842_07G118900</name>
</gene>
<feature type="region of interest" description="Disordered" evidence="5">
    <location>
        <begin position="464"/>
        <end position="514"/>
    </location>
</feature>
<dbReference type="InterPro" id="IPR044254">
    <property type="entry name" value="At4g02110-like"/>
</dbReference>
<dbReference type="PROSITE" id="PS50016">
    <property type="entry name" value="ZF_PHD_2"/>
    <property type="match status" value="1"/>
</dbReference>
<organism evidence="8 9">
    <name type="scientific">Carya illinoinensis</name>
    <name type="common">Pecan</name>
    <dbReference type="NCBI Taxonomy" id="32201"/>
    <lineage>
        <taxon>Eukaryota</taxon>
        <taxon>Viridiplantae</taxon>
        <taxon>Streptophyta</taxon>
        <taxon>Embryophyta</taxon>
        <taxon>Tracheophyta</taxon>
        <taxon>Spermatophyta</taxon>
        <taxon>Magnoliopsida</taxon>
        <taxon>eudicotyledons</taxon>
        <taxon>Gunneridae</taxon>
        <taxon>Pentapetalae</taxon>
        <taxon>rosids</taxon>
        <taxon>fabids</taxon>
        <taxon>Fagales</taxon>
        <taxon>Juglandaceae</taxon>
        <taxon>Carya</taxon>
    </lineage>
</organism>
<dbReference type="AlphaFoldDB" id="A0A922ELG1"/>
<evidence type="ECO:0000256" key="4">
    <source>
        <dbReference type="PROSITE-ProRule" id="PRU00146"/>
    </source>
</evidence>
<evidence type="ECO:0000256" key="3">
    <source>
        <dbReference type="ARBA" id="ARBA00022833"/>
    </source>
</evidence>
<feature type="region of interest" description="Disordered" evidence="5">
    <location>
        <begin position="1192"/>
        <end position="1213"/>
    </location>
</feature>
<sequence>METNSSSSVFLGVRFVLFGFNPATENKVRCKLVYGGGVDAGQYSPSCTHVIVDKLVYDDPVCIAARNDAKTLVTALWVDHSFDVGMPVDATSIMYRPLKDMNGIRGAKSLVICLTGYQRQDREDIMAMVGLMGAEFSKPLVANKVTHLICYKFEGEKYELAKRINTIKLVNHRWLEDCLRDWELLPEENYNKSGYELEMMEAEAKDSEEEAEDTTPTRSVGRNINKSPHNSKIGLPTTSKFPKTVGEGSPSNGPLNKLLIPGEEKSSVQASGFGNVDVSKALDHHTTGSGELPYPLDQNPYPTGVGNSLTSTSGNAQRTVHSGAKVSPFSYSLKMYRTSSLPMDSQEISGNFSNRSKTPLGKVHDDFDTSPFKVEQVKDRFGSGCLQNYREGTELVHREDSSGLLPQKRMANAAYASLKSPKLSIDAAPCLDPVSGDKTLGVEPITLIDGPGSLPVDETANLNAAQQSDGDKSATKTCSKNSLTCDVSSSKTVSGKTGQDNNAAEKTPQSSFQRLNKSALSTKPDILGLVMGRSAQEVTEKGEQENQQQDAESSPSKNKLETEKSGGPGNLSLPEGGNDNLITKPPRKKMLAKKTLVSRPKSTTVNIQKGPLYLNKTISQNDDVIHSFEVKEAADHENSSGSMKLEICPPTVNLEAPKEMQTTNVIAGDNMENKNESMDAETEAPEDKLEDELEKPLDEKKSGVVILTDTTDTIMGENWERVQHIANTRMYGNAMASVEDTNETKPEKTLCDENSKPVEASLRGDGVKGKMNKGRRCPTGEAKKKRDILKSKKGVGREKSGAENNEGTGVEKKKRVLFPSGKPSRCPSATNKSENSTEVEKENRPVQIKEDDGKISINSKIMPRKINQKAGKVNPNSLTTSAGGFPNSEKTEPAWFIFSAHRLQRKEFQQVIRRLKGRLCRDSHQWSYQATHFISTDPIRRTEKFFAAAASGRWILKTDYLSACGQAGRFLAEEPYEWHNNGLSEDGAINLEAPRKWRLLRKRTGHGAFYGMRIIIYGECIAPPLDTLKRVVKAGDGTILATSPPYTRFLNSGVDFAIISPGMPRVDLWVQEFLKNEIPCILADYLVEYVCKPGYSLEKHVLYNTNVWAERSFAHLQARAEEIVEDLMTPPDDNSNDIACQVCGSRDRAEVMLMCGDESGSVGCGTGTHIDCCDPPLEDVPEDDWFCHKCSESRRSTNSGQKKKKGTSLLESK</sequence>
<proteinExistence type="predicted"/>
<dbReference type="CDD" id="cd17738">
    <property type="entry name" value="BRCT_TopBP1_rpt7"/>
    <property type="match status" value="1"/>
</dbReference>
<keyword evidence="2 4" id="KW-0863">Zinc-finger</keyword>
<evidence type="ECO:0000256" key="5">
    <source>
        <dbReference type="SAM" id="MobiDB-lite"/>
    </source>
</evidence>
<evidence type="ECO:0000313" key="9">
    <source>
        <dbReference type="Proteomes" id="UP000811246"/>
    </source>
</evidence>
<dbReference type="InterPro" id="IPR001357">
    <property type="entry name" value="BRCT_dom"/>
</dbReference>
<feature type="domain" description="BRCT" evidence="7">
    <location>
        <begin position="108"/>
        <end position="192"/>
    </location>
</feature>
<dbReference type="SMART" id="SM00249">
    <property type="entry name" value="PHD"/>
    <property type="match status" value="1"/>
</dbReference>
<dbReference type="InterPro" id="IPR001965">
    <property type="entry name" value="Znf_PHD"/>
</dbReference>
<dbReference type="Pfam" id="PF12738">
    <property type="entry name" value="PTCB-BRCT"/>
    <property type="match status" value="1"/>
</dbReference>
<evidence type="ECO:0000259" key="7">
    <source>
        <dbReference type="PROSITE" id="PS50172"/>
    </source>
</evidence>
<dbReference type="CDD" id="cd17730">
    <property type="entry name" value="BRCT_PAXIP1_rpt4"/>
    <property type="match status" value="1"/>
</dbReference>
<feature type="region of interest" description="Disordered" evidence="5">
    <location>
        <begin position="284"/>
        <end position="321"/>
    </location>
</feature>
<evidence type="ECO:0000313" key="8">
    <source>
        <dbReference type="EMBL" id="KAG6704085.1"/>
    </source>
</evidence>
<feature type="compositionally biased region" description="Polar residues" evidence="5">
    <location>
        <begin position="214"/>
        <end position="241"/>
    </location>
</feature>
<protein>
    <recommendedName>
        <fullName evidence="10">BRCT domain-containing protein</fullName>
    </recommendedName>
</protein>
<feature type="region of interest" description="Disordered" evidence="5">
    <location>
        <begin position="741"/>
        <end position="852"/>
    </location>
</feature>
<accession>A0A922ELG1</accession>
<dbReference type="Pfam" id="PF00628">
    <property type="entry name" value="PHD"/>
    <property type="match status" value="1"/>
</dbReference>
<feature type="compositionally biased region" description="Acidic residues" evidence="5">
    <location>
        <begin position="204"/>
        <end position="213"/>
    </location>
</feature>
<dbReference type="PANTHER" id="PTHR47181">
    <property type="entry name" value="BRCA1 C TERMINUS DOMAIN CONTAINING PROTEIN, EXPRESSED"/>
    <property type="match status" value="1"/>
</dbReference>
<feature type="compositionally biased region" description="Polar residues" evidence="5">
    <location>
        <begin position="475"/>
        <end position="514"/>
    </location>
</feature>
<name>A0A922ELG1_CARIL</name>
<evidence type="ECO:0000256" key="2">
    <source>
        <dbReference type="ARBA" id="ARBA00022771"/>
    </source>
</evidence>
<dbReference type="PROSITE" id="PS50172">
    <property type="entry name" value="BRCT"/>
    <property type="match status" value="2"/>
</dbReference>
<feature type="region of interest" description="Disordered" evidence="5">
    <location>
        <begin position="670"/>
        <end position="697"/>
    </location>
</feature>
<feature type="domain" description="PHD-type" evidence="6">
    <location>
        <begin position="1137"/>
        <end position="1193"/>
    </location>
</feature>
<feature type="compositionally biased region" description="Basic and acidic residues" evidence="5">
    <location>
        <begin position="781"/>
        <end position="801"/>
    </location>
</feature>
<reference evidence="8" key="1">
    <citation type="submission" date="2021-01" db="EMBL/GenBank/DDBJ databases">
        <authorList>
            <person name="Lovell J.T."/>
            <person name="Bentley N."/>
            <person name="Bhattarai G."/>
            <person name="Jenkins J.W."/>
            <person name="Sreedasyam A."/>
            <person name="Alarcon Y."/>
            <person name="Bock C."/>
            <person name="Boston L."/>
            <person name="Carlson J."/>
            <person name="Cervantes K."/>
            <person name="Clermont K."/>
            <person name="Krom N."/>
            <person name="Kubenka K."/>
            <person name="Mamidi S."/>
            <person name="Mattison C."/>
            <person name="Monteros M."/>
            <person name="Pisani C."/>
            <person name="Plott C."/>
            <person name="Rajasekar S."/>
            <person name="Rhein H.S."/>
            <person name="Rohla C."/>
            <person name="Song M."/>
            <person name="Hilaire R.S."/>
            <person name="Shu S."/>
            <person name="Wells L."/>
            <person name="Wang X."/>
            <person name="Webber J."/>
            <person name="Heerema R.J."/>
            <person name="Klein P."/>
            <person name="Conner P."/>
            <person name="Grauke L."/>
            <person name="Grimwood J."/>
            <person name="Schmutz J."/>
            <person name="Randall J.J."/>
        </authorList>
    </citation>
    <scope>NUCLEOTIDE SEQUENCE</scope>
    <source>
        <tissue evidence="8">Leaf</tissue>
    </source>
</reference>
<feature type="region of interest" description="Disordered" evidence="5">
    <location>
        <begin position="204"/>
        <end position="255"/>
    </location>
</feature>
<feature type="compositionally biased region" description="Basic and acidic residues" evidence="5">
    <location>
        <begin position="838"/>
        <end position="852"/>
    </location>
</feature>
<feature type="compositionally biased region" description="Polar residues" evidence="5">
    <location>
        <begin position="305"/>
        <end position="320"/>
    </location>
</feature>
<feature type="compositionally biased region" description="Acidic residues" evidence="5">
    <location>
        <begin position="678"/>
        <end position="693"/>
    </location>
</feature>
<evidence type="ECO:0000256" key="1">
    <source>
        <dbReference type="ARBA" id="ARBA00022723"/>
    </source>
</evidence>
<feature type="compositionally biased region" description="Polar residues" evidence="5">
    <location>
        <begin position="827"/>
        <end position="836"/>
    </location>
</feature>
<feature type="region of interest" description="Disordered" evidence="5">
    <location>
        <begin position="536"/>
        <end position="597"/>
    </location>
</feature>
<keyword evidence="3" id="KW-0862">Zinc</keyword>
<evidence type="ECO:0008006" key="10">
    <source>
        <dbReference type="Google" id="ProtNLM"/>
    </source>
</evidence>
<dbReference type="EMBL" id="CM031831">
    <property type="protein sequence ID" value="KAG6704085.1"/>
    <property type="molecule type" value="Genomic_DNA"/>
</dbReference>
<dbReference type="GO" id="GO:0008270">
    <property type="term" value="F:zinc ion binding"/>
    <property type="evidence" value="ECO:0007669"/>
    <property type="project" value="UniProtKB-KW"/>
</dbReference>
<feature type="domain" description="BRCT" evidence="7">
    <location>
        <begin position="904"/>
        <end position="978"/>
    </location>
</feature>
<dbReference type="SMART" id="SM00292">
    <property type="entry name" value="BRCT"/>
    <property type="match status" value="4"/>
</dbReference>
<keyword evidence="1" id="KW-0479">Metal-binding</keyword>